<accession>A0ABN9DX25</accession>
<keyword evidence="3" id="KW-0964">Secreted</keyword>
<evidence type="ECO:0000256" key="4">
    <source>
        <dbReference type="ARBA" id="ARBA00023157"/>
    </source>
</evidence>
<dbReference type="Gene3D" id="2.60.40.1900">
    <property type="entry name" value="Beta-microseminoprotein (PSP94) domain"/>
    <property type="match status" value="1"/>
</dbReference>
<dbReference type="PANTHER" id="PTHR10500">
    <property type="entry name" value="BETA-MICROSEMINOPROTEIN"/>
    <property type="match status" value="1"/>
</dbReference>
<dbReference type="InterPro" id="IPR008735">
    <property type="entry name" value="PSP94"/>
</dbReference>
<comment type="similarity">
    <text evidence="2">Belongs to the beta-microseminoprotein family.</text>
</comment>
<proteinExistence type="inferred from homology"/>
<sequence length="97" mass="10948">MQAAIEKNLKKWNWVKSPKGAFITEKHMNLVLSGKLKNCYQCWCFLDGSMKCCSTYGTPIGYDEENCEAVFDKASCSYNLIPKYDPTVKCESKGMVG</sequence>
<evidence type="ECO:0000256" key="1">
    <source>
        <dbReference type="ARBA" id="ARBA00004613"/>
    </source>
</evidence>
<dbReference type="EMBL" id="CATNWA010014871">
    <property type="protein sequence ID" value="CAI9576868.1"/>
    <property type="molecule type" value="Genomic_DNA"/>
</dbReference>
<dbReference type="Pfam" id="PF05825">
    <property type="entry name" value="PSP94"/>
    <property type="match status" value="1"/>
</dbReference>
<keyword evidence="4" id="KW-1015">Disulfide bond</keyword>
<evidence type="ECO:0000256" key="2">
    <source>
        <dbReference type="ARBA" id="ARBA00010352"/>
    </source>
</evidence>
<keyword evidence="6" id="KW-1185">Reference proteome</keyword>
<evidence type="ECO:0000313" key="5">
    <source>
        <dbReference type="EMBL" id="CAI9576868.1"/>
    </source>
</evidence>
<organism evidence="5 6">
    <name type="scientific">Staurois parvus</name>
    <dbReference type="NCBI Taxonomy" id="386267"/>
    <lineage>
        <taxon>Eukaryota</taxon>
        <taxon>Metazoa</taxon>
        <taxon>Chordata</taxon>
        <taxon>Craniata</taxon>
        <taxon>Vertebrata</taxon>
        <taxon>Euteleostomi</taxon>
        <taxon>Amphibia</taxon>
        <taxon>Batrachia</taxon>
        <taxon>Anura</taxon>
        <taxon>Neobatrachia</taxon>
        <taxon>Ranoidea</taxon>
        <taxon>Ranidae</taxon>
        <taxon>Staurois</taxon>
    </lineage>
</organism>
<evidence type="ECO:0000313" key="6">
    <source>
        <dbReference type="Proteomes" id="UP001162483"/>
    </source>
</evidence>
<comment type="caution">
    <text evidence="5">The sequence shown here is derived from an EMBL/GenBank/DDBJ whole genome shotgun (WGS) entry which is preliminary data.</text>
</comment>
<evidence type="ECO:0000256" key="3">
    <source>
        <dbReference type="ARBA" id="ARBA00022525"/>
    </source>
</evidence>
<name>A0ABN9DX25_9NEOB</name>
<protein>
    <submittedName>
        <fullName evidence="5">Uncharacterized protein</fullName>
    </submittedName>
</protein>
<comment type="subcellular location">
    <subcellularLocation>
        <location evidence="1">Secreted</location>
    </subcellularLocation>
</comment>
<dbReference type="Proteomes" id="UP001162483">
    <property type="component" value="Unassembled WGS sequence"/>
</dbReference>
<dbReference type="PANTHER" id="PTHR10500:SF7">
    <property type="entry name" value="BETA-MICROSEMINOPROTEIN"/>
    <property type="match status" value="1"/>
</dbReference>
<gene>
    <name evidence="5" type="ORF">SPARVUS_LOCUS8594701</name>
</gene>
<reference evidence="5" key="1">
    <citation type="submission" date="2023-05" db="EMBL/GenBank/DDBJ databases">
        <authorList>
            <person name="Stuckert A."/>
        </authorList>
    </citation>
    <scope>NUCLEOTIDE SEQUENCE</scope>
</reference>